<feature type="compositionally biased region" description="Basic residues" evidence="1">
    <location>
        <begin position="30"/>
        <end position="39"/>
    </location>
</feature>
<dbReference type="EMBL" id="SRMA01027135">
    <property type="protein sequence ID" value="TRY59298.1"/>
    <property type="molecule type" value="Genomic_DNA"/>
</dbReference>
<keyword evidence="3" id="KW-1185">Reference proteome</keyword>
<feature type="region of interest" description="Disordered" evidence="1">
    <location>
        <begin position="201"/>
        <end position="242"/>
    </location>
</feature>
<organism evidence="2 3">
    <name type="scientific">Danionella cerebrum</name>
    <dbReference type="NCBI Taxonomy" id="2873325"/>
    <lineage>
        <taxon>Eukaryota</taxon>
        <taxon>Metazoa</taxon>
        <taxon>Chordata</taxon>
        <taxon>Craniata</taxon>
        <taxon>Vertebrata</taxon>
        <taxon>Euteleostomi</taxon>
        <taxon>Actinopterygii</taxon>
        <taxon>Neopterygii</taxon>
        <taxon>Teleostei</taxon>
        <taxon>Ostariophysi</taxon>
        <taxon>Cypriniformes</taxon>
        <taxon>Danionidae</taxon>
        <taxon>Danioninae</taxon>
        <taxon>Danionella</taxon>
    </lineage>
</organism>
<name>A0A553N1J8_9TELE</name>
<evidence type="ECO:0000256" key="1">
    <source>
        <dbReference type="SAM" id="MobiDB-lite"/>
    </source>
</evidence>
<reference evidence="2 3" key="1">
    <citation type="journal article" date="2019" name="Sci. Data">
        <title>Hybrid genome assembly and annotation of Danionella translucida.</title>
        <authorList>
            <person name="Kadobianskyi M."/>
            <person name="Schulze L."/>
            <person name="Schuelke M."/>
            <person name="Judkewitz B."/>
        </authorList>
    </citation>
    <scope>NUCLEOTIDE SEQUENCE [LARGE SCALE GENOMIC DNA]</scope>
    <source>
        <strain evidence="2 3">Bolton</strain>
    </source>
</reference>
<evidence type="ECO:0000313" key="2">
    <source>
        <dbReference type="EMBL" id="TRY59298.1"/>
    </source>
</evidence>
<accession>A0A553N1J8</accession>
<protein>
    <submittedName>
        <fullName evidence="2">Uncharacterized protein</fullName>
    </submittedName>
</protein>
<comment type="caution">
    <text evidence="2">The sequence shown here is derived from an EMBL/GenBank/DDBJ whole genome shotgun (WGS) entry which is preliminary data.</text>
</comment>
<dbReference type="AlphaFoldDB" id="A0A553N1J8"/>
<proteinExistence type="predicted"/>
<sequence length="305" mass="33983">MKPKIDFRDDGREHNRKSRTPPPTTNQPKRTVKKNKQKKQSTSTFYGHPSIQDKDSTEEYSYSRCQHCCQRTAIIYRKMTCSLPSLWGSSKDSGKTKPWIPSLSLTSSSIAAAPVSMLSKSAPALLKPLLDSSALLQARANIQNRLMSLEAGDGDKRQKMPPTLPPTTAKCSSSLINRYHENSTLSRFKPPLLSKQSTLLPIPSKSRQRLERIDRQSSRRSRCTRAGSEDSNSSSSLDDEAVPEAIHNTSEDIKASVNIELENFGNVQSFFRSLFTKAAEDTSDESIANVKDYNKSGDDPEKESP</sequence>
<feature type="compositionally biased region" description="Basic and acidic residues" evidence="1">
    <location>
        <begin position="292"/>
        <end position="305"/>
    </location>
</feature>
<feature type="compositionally biased region" description="Basic and acidic residues" evidence="1">
    <location>
        <begin position="208"/>
        <end position="217"/>
    </location>
</feature>
<feature type="region of interest" description="Disordered" evidence="1">
    <location>
        <begin position="1"/>
        <end position="54"/>
    </location>
</feature>
<feature type="region of interest" description="Disordered" evidence="1">
    <location>
        <begin position="149"/>
        <end position="173"/>
    </location>
</feature>
<feature type="compositionally biased region" description="Basic and acidic residues" evidence="1">
    <location>
        <begin position="1"/>
        <end position="13"/>
    </location>
</feature>
<gene>
    <name evidence="2" type="ORF">DNTS_016373</name>
</gene>
<feature type="region of interest" description="Disordered" evidence="1">
    <location>
        <begin position="279"/>
        <end position="305"/>
    </location>
</feature>
<dbReference type="Proteomes" id="UP000316079">
    <property type="component" value="Unassembled WGS sequence"/>
</dbReference>
<feature type="non-terminal residue" evidence="2">
    <location>
        <position position="305"/>
    </location>
</feature>
<evidence type="ECO:0000313" key="3">
    <source>
        <dbReference type="Proteomes" id="UP000316079"/>
    </source>
</evidence>